<accession>E6QQ54</accession>
<sequence length="261" mass="29307">MEFISLLKAVGMIADTIKFEASTDSQSEFKDANFKKAFLDFWDEKKISRARSLSWAAMELNKAIHCADDMPLTWMEYDERKRFHVPSEGAREEGIRLLEDLTNWAGELQTRASGHVRSASVGYRVDMLDKGFFEVQHMPGALRLMLIGVDETALRELLEAEGLDATTPKVIAVPVTRQSSDEKPWLIAQTNDPVPDFPWYTAARYFARQLVKDDSTLLTKRPLLSQKVEQSLNAVGIKKRGGKKAPAATTILKAFVNVTLG</sequence>
<reference evidence="1" key="1">
    <citation type="submission" date="2009-10" db="EMBL/GenBank/DDBJ databases">
        <title>Diversity of trophic interactions inside an arsenic-rich microbial ecosystem.</title>
        <authorList>
            <person name="Bertin P.N."/>
            <person name="Heinrich-Salmeron A."/>
            <person name="Pelletier E."/>
            <person name="Goulhen-Chollet F."/>
            <person name="Arsene-Ploetze F."/>
            <person name="Gallien S."/>
            <person name="Calteau A."/>
            <person name="Vallenet D."/>
            <person name="Casiot C."/>
            <person name="Chane-Woon-Ming B."/>
            <person name="Giloteaux L."/>
            <person name="Barakat M."/>
            <person name="Bonnefoy V."/>
            <person name="Bruneel O."/>
            <person name="Chandler M."/>
            <person name="Cleiss J."/>
            <person name="Duran R."/>
            <person name="Elbaz-Poulichet F."/>
            <person name="Fonknechten N."/>
            <person name="Lauga B."/>
            <person name="Mornico D."/>
            <person name="Ortet P."/>
            <person name="Schaeffer C."/>
            <person name="Siguier P."/>
            <person name="Alexander Thil Smith A."/>
            <person name="Van Dorsselaer A."/>
            <person name="Weissenbach J."/>
            <person name="Medigue C."/>
            <person name="Le Paslier D."/>
        </authorList>
    </citation>
    <scope>NUCLEOTIDE SEQUENCE</scope>
</reference>
<comment type="caution">
    <text evidence="1">The sequence shown here is derived from an EMBL/GenBank/DDBJ whole genome shotgun (WGS) entry which is preliminary data.</text>
</comment>
<protein>
    <submittedName>
        <fullName evidence="1">Uncharacterized protein</fullName>
    </submittedName>
</protein>
<dbReference type="AlphaFoldDB" id="E6QQ54"/>
<name>E6QQ54_9ZZZZ</name>
<dbReference type="EMBL" id="CABR01000030">
    <property type="protein sequence ID" value="CBI09375.1"/>
    <property type="molecule type" value="Genomic_DNA"/>
</dbReference>
<evidence type="ECO:0000313" key="1">
    <source>
        <dbReference type="EMBL" id="CBI09375.1"/>
    </source>
</evidence>
<organism evidence="1">
    <name type="scientific">mine drainage metagenome</name>
    <dbReference type="NCBI Taxonomy" id="410659"/>
    <lineage>
        <taxon>unclassified sequences</taxon>
        <taxon>metagenomes</taxon>
        <taxon>ecological metagenomes</taxon>
    </lineage>
</organism>
<proteinExistence type="predicted"/>
<gene>
    <name evidence="1" type="ORF">CARN7_0102</name>
</gene>